<dbReference type="Gene3D" id="3.80.10.10">
    <property type="entry name" value="Ribonuclease Inhibitor"/>
    <property type="match status" value="1"/>
</dbReference>
<evidence type="ECO:0000313" key="1">
    <source>
        <dbReference type="EMBL" id="KAF7352520.1"/>
    </source>
</evidence>
<proteinExistence type="predicted"/>
<keyword evidence="2" id="KW-1185">Reference proteome</keyword>
<gene>
    <name evidence="1" type="ORF">MVEN_01217000</name>
</gene>
<dbReference type="AlphaFoldDB" id="A0A8H6Y6G5"/>
<dbReference type="SUPFAM" id="SSF52047">
    <property type="entry name" value="RNI-like"/>
    <property type="match status" value="1"/>
</dbReference>
<dbReference type="OrthoDB" id="3000305at2759"/>
<evidence type="ECO:0008006" key="3">
    <source>
        <dbReference type="Google" id="ProtNLM"/>
    </source>
</evidence>
<dbReference type="Proteomes" id="UP000620124">
    <property type="component" value="Unassembled WGS sequence"/>
</dbReference>
<evidence type="ECO:0000313" key="2">
    <source>
        <dbReference type="Proteomes" id="UP000620124"/>
    </source>
</evidence>
<reference evidence="1" key="1">
    <citation type="submission" date="2020-05" db="EMBL/GenBank/DDBJ databases">
        <title>Mycena genomes resolve the evolution of fungal bioluminescence.</title>
        <authorList>
            <person name="Tsai I.J."/>
        </authorList>
    </citation>
    <scope>NUCLEOTIDE SEQUENCE</scope>
    <source>
        <strain evidence="1">CCC161011</strain>
    </source>
</reference>
<protein>
    <recommendedName>
        <fullName evidence="3">F-box domain-containing protein</fullName>
    </recommendedName>
</protein>
<dbReference type="InterPro" id="IPR032675">
    <property type="entry name" value="LRR_dom_sf"/>
</dbReference>
<sequence>MESPFSHRFNTNYVPSDEEIACIRNDLVLHTRELERIDERIHELPSQRDQLQAYVDHHRALISHPRRLPPDIVREIFVGCLPTNRNAVMSAQEAPLLLCRISSAWRTIALSTPRLWASLHISFRHILSNEPRMQAVAKWLALSAACPISLSVVYAEDHWTDWGQSSAAALLKCLADSSARWRHVEFTSLTRTCPEVLAAIIPPALESFKFAGSVWALTQLKVFQASSPRALSLLLSEFGEEPLGEVVLTLPLAWDRLTHLNFQSLGGFSIPSLVTLLRRCTHLISFNVAPRLDYDEIDLPTEPISLPFLETFILRQPGSLTHHAVSWLIELVSMPQLRQFDVSTLASQGGDSYFLVPLGTKSPRLENLTIHLKSFTAQSLPETLRSFSSLTKLVVYDTGNTHDGWSNDLQDPFQPCDIEQLLSLLTPNAETAVVCPALQELIFTTVFVQKPTLDAFVEGRLQSTPCFRRLEMMYKNSWALKLMSKAEIQTYLSRDLDIILVHGSTWGELPAASPWTGLVDEEDWSVG</sequence>
<name>A0A8H6Y6G5_9AGAR</name>
<dbReference type="EMBL" id="JACAZI010000009">
    <property type="protein sequence ID" value="KAF7352520.1"/>
    <property type="molecule type" value="Genomic_DNA"/>
</dbReference>
<comment type="caution">
    <text evidence="1">The sequence shown here is derived from an EMBL/GenBank/DDBJ whole genome shotgun (WGS) entry which is preliminary data.</text>
</comment>
<accession>A0A8H6Y6G5</accession>
<organism evidence="1 2">
    <name type="scientific">Mycena venus</name>
    <dbReference type="NCBI Taxonomy" id="2733690"/>
    <lineage>
        <taxon>Eukaryota</taxon>
        <taxon>Fungi</taxon>
        <taxon>Dikarya</taxon>
        <taxon>Basidiomycota</taxon>
        <taxon>Agaricomycotina</taxon>
        <taxon>Agaricomycetes</taxon>
        <taxon>Agaricomycetidae</taxon>
        <taxon>Agaricales</taxon>
        <taxon>Marasmiineae</taxon>
        <taxon>Mycenaceae</taxon>
        <taxon>Mycena</taxon>
    </lineage>
</organism>